<feature type="transmembrane region" description="Helical" evidence="1">
    <location>
        <begin position="115"/>
        <end position="132"/>
    </location>
</feature>
<feature type="transmembrane region" description="Helical" evidence="1">
    <location>
        <begin position="7"/>
        <end position="32"/>
    </location>
</feature>
<accession>A0A847S3F8</accession>
<evidence type="ECO:0000313" key="3">
    <source>
        <dbReference type="Proteomes" id="UP000587991"/>
    </source>
</evidence>
<dbReference type="Proteomes" id="UP000587991">
    <property type="component" value="Unassembled WGS sequence"/>
</dbReference>
<gene>
    <name evidence="2" type="ORF">HF682_03890</name>
</gene>
<feature type="transmembrane region" description="Helical" evidence="1">
    <location>
        <begin position="67"/>
        <end position="85"/>
    </location>
</feature>
<dbReference type="AlphaFoldDB" id="A0A847S3F8"/>
<keyword evidence="1" id="KW-1133">Transmembrane helix</keyword>
<dbReference type="EMBL" id="JABAIM010000001">
    <property type="protein sequence ID" value="NLR74294.1"/>
    <property type="molecule type" value="Genomic_DNA"/>
</dbReference>
<keyword evidence="1" id="KW-0812">Transmembrane</keyword>
<dbReference type="RefSeq" id="WP_168875917.1">
    <property type="nucleotide sequence ID" value="NZ_JABAIM010000001.1"/>
</dbReference>
<reference evidence="2 3" key="1">
    <citation type="submission" date="2020-04" db="EMBL/GenBank/DDBJ databases">
        <title>Draft genome of Leeia sp. IMCC25680.</title>
        <authorList>
            <person name="Song J."/>
            <person name="Cho J.-C."/>
        </authorList>
    </citation>
    <scope>NUCLEOTIDE SEQUENCE [LARGE SCALE GENOMIC DNA]</scope>
    <source>
        <strain evidence="2 3">IMCC25680</strain>
    </source>
</reference>
<keyword evidence="1" id="KW-0472">Membrane</keyword>
<organism evidence="2 3">
    <name type="scientific">Leeia aquatica</name>
    <dbReference type="NCBI Taxonomy" id="2725557"/>
    <lineage>
        <taxon>Bacteria</taxon>
        <taxon>Pseudomonadati</taxon>
        <taxon>Pseudomonadota</taxon>
        <taxon>Betaproteobacteria</taxon>
        <taxon>Neisseriales</taxon>
        <taxon>Leeiaceae</taxon>
        <taxon>Leeia</taxon>
    </lineage>
</organism>
<protein>
    <submittedName>
        <fullName evidence="2">Uncharacterized protein</fullName>
    </submittedName>
</protein>
<sequence>MKQTQKWIALVLLVSSVGWMIPILSALLHGYVHARSATLLSVFNGPLLCGLLWMLTALLLLLQRWRLAWATLLLLSIALLLRWWHYREQLPPFGRSRFHPEGTGSLVMDIWQQQHFALLMVNVSVLVLLGCARRLSVEPQQP</sequence>
<evidence type="ECO:0000256" key="1">
    <source>
        <dbReference type="SAM" id="Phobius"/>
    </source>
</evidence>
<proteinExistence type="predicted"/>
<comment type="caution">
    <text evidence="2">The sequence shown here is derived from an EMBL/GenBank/DDBJ whole genome shotgun (WGS) entry which is preliminary data.</text>
</comment>
<evidence type="ECO:0000313" key="2">
    <source>
        <dbReference type="EMBL" id="NLR74294.1"/>
    </source>
</evidence>
<feature type="transmembrane region" description="Helical" evidence="1">
    <location>
        <begin position="38"/>
        <end position="60"/>
    </location>
</feature>
<keyword evidence="3" id="KW-1185">Reference proteome</keyword>
<name>A0A847S3F8_9NEIS</name>